<proteinExistence type="predicted"/>
<dbReference type="EMBL" id="QYBB01000002">
    <property type="protein sequence ID" value="RYC33391.1"/>
    <property type="molecule type" value="Genomic_DNA"/>
</dbReference>
<keyword evidence="2" id="KW-1185">Reference proteome</keyword>
<dbReference type="Gene3D" id="3.60.10.10">
    <property type="entry name" value="Endonuclease/exonuclease/phosphatase"/>
    <property type="match status" value="1"/>
</dbReference>
<evidence type="ECO:0000313" key="1">
    <source>
        <dbReference type="EMBL" id="RYC33391.1"/>
    </source>
</evidence>
<keyword evidence="1" id="KW-0255">Endonuclease</keyword>
<dbReference type="GO" id="GO:0004519">
    <property type="term" value="F:endonuclease activity"/>
    <property type="evidence" value="ECO:0007669"/>
    <property type="project" value="UniProtKB-KW"/>
</dbReference>
<reference evidence="1 2" key="2">
    <citation type="submission" date="2019-02" db="EMBL/GenBank/DDBJ databases">
        <title>'Lichenibacterium ramalinii' gen. nov. sp. nov., 'Lichenibacterium minor' gen. nov. sp. nov.</title>
        <authorList>
            <person name="Pankratov T."/>
        </authorList>
    </citation>
    <scope>NUCLEOTIDE SEQUENCE [LARGE SCALE GENOMIC DNA]</scope>
    <source>
        <strain evidence="1 2">RmlP026</strain>
    </source>
</reference>
<gene>
    <name evidence="1" type="ORF">D3273_02645</name>
</gene>
<keyword evidence="1" id="KW-0378">Hydrolase</keyword>
<evidence type="ECO:0000313" key="2">
    <source>
        <dbReference type="Proteomes" id="UP000290759"/>
    </source>
</evidence>
<accession>A0A4Q2UDL0</accession>
<dbReference type="RefSeq" id="WP_129223236.1">
    <property type="nucleotide sequence ID" value="NZ_QYBB01000002.1"/>
</dbReference>
<comment type="caution">
    <text evidence="1">The sequence shown here is derived from an EMBL/GenBank/DDBJ whole genome shotgun (WGS) entry which is preliminary data.</text>
</comment>
<dbReference type="SUPFAM" id="SSF56219">
    <property type="entry name" value="DNase I-like"/>
    <property type="match status" value="1"/>
</dbReference>
<dbReference type="OrthoDB" id="8047712at2"/>
<protein>
    <submittedName>
        <fullName evidence="1">Endonuclease/exonuclease/phosphatase family protein</fullName>
    </submittedName>
</protein>
<dbReference type="GO" id="GO:0004527">
    <property type="term" value="F:exonuclease activity"/>
    <property type="evidence" value="ECO:0007669"/>
    <property type="project" value="UniProtKB-KW"/>
</dbReference>
<keyword evidence="1" id="KW-0269">Exonuclease</keyword>
<dbReference type="Proteomes" id="UP000290759">
    <property type="component" value="Unassembled WGS sequence"/>
</dbReference>
<reference evidence="1 2" key="1">
    <citation type="submission" date="2018-12" db="EMBL/GenBank/DDBJ databases">
        <authorList>
            <person name="Grouzdev D.S."/>
            <person name="Krutkina M.S."/>
        </authorList>
    </citation>
    <scope>NUCLEOTIDE SEQUENCE [LARGE SCALE GENOMIC DNA]</scope>
    <source>
        <strain evidence="1 2">RmlP026</strain>
    </source>
</reference>
<dbReference type="InterPro" id="IPR036691">
    <property type="entry name" value="Endo/exonu/phosph_ase_sf"/>
</dbReference>
<keyword evidence="1" id="KW-0540">Nuclease</keyword>
<sequence>MPALHLVEARQPKAPPPPPERLRIAAWNLERCTRVEASAALLRRAGASVALLSEMDLGMARSGNRHTTRDLAEALGAGHAFGVEFVELGIGFGNELARVAGETNAGALHGNAVVSALPVRDPFVVPLDAGGAWFGLDWHHRRLGGRVAVGATVDLARGPVLMVSVHLENRSTPADRRAAMERLLAVLPPGMPAAVAGDLNTAGMPDPSAEPDLGWFERPDAREPLFGAMRDAGFDWLRPNAPEQTRRHVPDGRRAPWVQRIDWFFTRGLHASEPRTWAAVDGDGAPLSDHELITVDVA</sequence>
<dbReference type="AlphaFoldDB" id="A0A4Q2UDL0"/>
<organism evidence="1 2">
    <name type="scientific">Lichenibacterium minor</name>
    <dbReference type="NCBI Taxonomy" id="2316528"/>
    <lineage>
        <taxon>Bacteria</taxon>
        <taxon>Pseudomonadati</taxon>
        <taxon>Pseudomonadota</taxon>
        <taxon>Alphaproteobacteria</taxon>
        <taxon>Hyphomicrobiales</taxon>
        <taxon>Lichenihabitantaceae</taxon>
        <taxon>Lichenibacterium</taxon>
    </lineage>
</organism>
<name>A0A4Q2UDL0_9HYPH</name>